<sequence>MFGFERLDAWQLAVEYADLIYHTTRSFPADERFGITNQLRRASVSIAANLAEGSGRGSNKDFVRFIQIAFGSLMEVVSHLTIAKRQGFVSDPAFDELYRMSQRLAKVLSGLRTSLAD</sequence>
<evidence type="ECO:0000313" key="1">
    <source>
        <dbReference type="EMBL" id="SFH86032.1"/>
    </source>
</evidence>
<dbReference type="RefSeq" id="WP_092048258.1">
    <property type="nucleotide sequence ID" value="NZ_FOQD01000003.1"/>
</dbReference>
<dbReference type="AlphaFoldDB" id="A0A1I3DGY2"/>
<protein>
    <submittedName>
        <fullName evidence="1">Four helix bundle protein</fullName>
    </submittedName>
</protein>
<dbReference type="SUPFAM" id="SSF158446">
    <property type="entry name" value="IVS-encoded protein-like"/>
    <property type="match status" value="1"/>
</dbReference>
<evidence type="ECO:0000313" key="2">
    <source>
        <dbReference type="Proteomes" id="UP000199518"/>
    </source>
</evidence>
<dbReference type="EMBL" id="FOQD01000003">
    <property type="protein sequence ID" value="SFH86032.1"/>
    <property type="molecule type" value="Genomic_DNA"/>
</dbReference>
<gene>
    <name evidence="1" type="ORF">SAMN05421753_103238</name>
</gene>
<keyword evidence="2" id="KW-1185">Reference proteome</keyword>
<name>A0A1I3DGY2_9PLAN</name>
<dbReference type="Proteomes" id="UP000199518">
    <property type="component" value="Unassembled WGS sequence"/>
</dbReference>
<dbReference type="InterPro" id="IPR012657">
    <property type="entry name" value="23S_rRNA-intervening_sequence"/>
</dbReference>
<proteinExistence type="predicted"/>
<dbReference type="InterPro" id="IPR036583">
    <property type="entry name" value="23S_rRNA_IVS_sf"/>
</dbReference>
<dbReference type="OrthoDB" id="276165at2"/>
<reference evidence="2" key="1">
    <citation type="submission" date="2016-10" db="EMBL/GenBank/DDBJ databases">
        <authorList>
            <person name="Varghese N."/>
            <person name="Submissions S."/>
        </authorList>
    </citation>
    <scope>NUCLEOTIDE SEQUENCE [LARGE SCALE GENOMIC DNA]</scope>
    <source>
        <strain evidence="2">DSM 26348</strain>
    </source>
</reference>
<dbReference type="NCBIfam" id="TIGR02436">
    <property type="entry name" value="four helix bundle protein"/>
    <property type="match status" value="1"/>
</dbReference>
<dbReference type="Gene3D" id="1.20.1440.60">
    <property type="entry name" value="23S rRNA-intervening sequence"/>
    <property type="match status" value="1"/>
</dbReference>
<dbReference type="STRING" id="1576369.SAMN05421753_103238"/>
<dbReference type="PANTHER" id="PTHR38471:SF2">
    <property type="entry name" value="FOUR HELIX BUNDLE PROTEIN"/>
    <property type="match status" value="1"/>
</dbReference>
<dbReference type="PANTHER" id="PTHR38471">
    <property type="entry name" value="FOUR HELIX BUNDLE PROTEIN"/>
    <property type="match status" value="1"/>
</dbReference>
<accession>A0A1I3DGY2</accession>
<organism evidence="1 2">
    <name type="scientific">Planctomicrobium piriforme</name>
    <dbReference type="NCBI Taxonomy" id="1576369"/>
    <lineage>
        <taxon>Bacteria</taxon>
        <taxon>Pseudomonadati</taxon>
        <taxon>Planctomycetota</taxon>
        <taxon>Planctomycetia</taxon>
        <taxon>Planctomycetales</taxon>
        <taxon>Planctomycetaceae</taxon>
        <taxon>Planctomicrobium</taxon>
    </lineage>
</organism>
<dbReference type="CDD" id="cd16377">
    <property type="entry name" value="23S_rRNA_IVP_like"/>
    <property type="match status" value="1"/>
</dbReference>
<dbReference type="Pfam" id="PF05635">
    <property type="entry name" value="23S_rRNA_IVP"/>
    <property type="match status" value="1"/>
</dbReference>